<keyword evidence="5" id="KW-0408">Iron</keyword>
<evidence type="ECO:0000256" key="2">
    <source>
        <dbReference type="ARBA" id="ARBA00022691"/>
    </source>
</evidence>
<dbReference type="SFLD" id="SFLDG01383">
    <property type="entry name" value="cyclic_pyranopterin_phosphate"/>
    <property type="match status" value="1"/>
</dbReference>
<feature type="domain" description="Radical SAM core" evidence="10">
    <location>
        <begin position="23"/>
        <end position="249"/>
    </location>
</feature>
<dbReference type="PANTHER" id="PTHR22960:SF0">
    <property type="entry name" value="MOLYBDENUM COFACTOR BIOSYNTHESIS PROTEIN 1"/>
    <property type="match status" value="1"/>
</dbReference>
<dbReference type="GO" id="GO:0061799">
    <property type="term" value="F:cyclic pyranopterin monophosphate synthase activity"/>
    <property type="evidence" value="ECO:0007669"/>
    <property type="project" value="TreeGrafter"/>
</dbReference>
<keyword evidence="4" id="KW-0547">Nucleotide-binding</keyword>
<dbReference type="EC" id="4.1.99.22" evidence="11"/>
<evidence type="ECO:0000256" key="3">
    <source>
        <dbReference type="ARBA" id="ARBA00022723"/>
    </source>
</evidence>
<comment type="caution">
    <text evidence="11">The sequence shown here is derived from an EMBL/GenBank/DDBJ whole genome shotgun (WGS) entry which is preliminary data.</text>
</comment>
<dbReference type="AlphaFoldDB" id="A0A956M2D9"/>
<evidence type="ECO:0000256" key="5">
    <source>
        <dbReference type="ARBA" id="ARBA00023004"/>
    </source>
</evidence>
<dbReference type="SUPFAM" id="SSF102114">
    <property type="entry name" value="Radical SAM enzymes"/>
    <property type="match status" value="1"/>
</dbReference>
<evidence type="ECO:0000256" key="7">
    <source>
        <dbReference type="ARBA" id="ARBA00023134"/>
    </source>
</evidence>
<keyword evidence="3" id="KW-0479">Metal-binding</keyword>
<dbReference type="GO" id="GO:0051539">
    <property type="term" value="F:4 iron, 4 sulfur cluster binding"/>
    <property type="evidence" value="ECO:0007669"/>
    <property type="project" value="UniProtKB-KW"/>
</dbReference>
<evidence type="ECO:0000256" key="9">
    <source>
        <dbReference type="ARBA" id="ARBA00023239"/>
    </source>
</evidence>
<keyword evidence="1" id="KW-0004">4Fe-4S</keyword>
<dbReference type="InterPro" id="IPR058240">
    <property type="entry name" value="rSAM_sf"/>
</dbReference>
<keyword evidence="7" id="KW-0342">GTP-binding</keyword>
<dbReference type="GO" id="GO:0006777">
    <property type="term" value="P:Mo-molybdopterin cofactor biosynthetic process"/>
    <property type="evidence" value="ECO:0007669"/>
    <property type="project" value="UniProtKB-KW"/>
</dbReference>
<gene>
    <name evidence="11" type="primary">moaA</name>
    <name evidence="11" type="ORF">KC729_19690</name>
</gene>
<proteinExistence type="predicted"/>
<organism evidence="11 12">
    <name type="scientific">Eiseniibacteriota bacterium</name>
    <dbReference type="NCBI Taxonomy" id="2212470"/>
    <lineage>
        <taxon>Bacteria</taxon>
        <taxon>Candidatus Eiseniibacteriota</taxon>
    </lineage>
</organism>
<evidence type="ECO:0000256" key="1">
    <source>
        <dbReference type="ARBA" id="ARBA00022485"/>
    </source>
</evidence>
<sequence>MNPKDANATRPAPAGAGQALLDWSRRKVDYLRISITDRCNERCLYCMPQGLKDWKEHDEILSYEEVLRVVRIAVALGFSKFRITGGEPLVRRDAVLFLEQLGQVPGIRSLGLSTNATLLAPVARRLQQAGIDSVNVSLDTLDAAEYQRITLKDLASAVAGIDAAVAAGFPKIKLNAVLMRGKSETQLLPLLDFARERGAYLRFIELMPLTTTQVLTRENFLPAEEARRAISESIPLERAEDVRLGHGPAVYYRTPTGQLVGFIGAMTDLHFCDACNKIRLTSDGKIRPCLGNHLEFDLKSILRGGGSDDDVADLFRRTLGLKPAEHEFRGQYRPGRSMTAIGG</sequence>
<accession>A0A956M2D9</accession>
<dbReference type="InterPro" id="IPR050105">
    <property type="entry name" value="MoCo_biosynth_MoaA/MoaC"/>
</dbReference>
<dbReference type="InterPro" id="IPR040064">
    <property type="entry name" value="MoaA-like"/>
</dbReference>
<evidence type="ECO:0000256" key="4">
    <source>
        <dbReference type="ARBA" id="ARBA00022741"/>
    </source>
</evidence>
<dbReference type="InterPro" id="IPR007197">
    <property type="entry name" value="rSAM"/>
</dbReference>
<reference evidence="11" key="2">
    <citation type="journal article" date="2021" name="Microbiome">
        <title>Successional dynamics and alternative stable states in a saline activated sludge microbial community over 9 years.</title>
        <authorList>
            <person name="Wang Y."/>
            <person name="Ye J."/>
            <person name="Ju F."/>
            <person name="Liu L."/>
            <person name="Boyd J.A."/>
            <person name="Deng Y."/>
            <person name="Parks D.H."/>
            <person name="Jiang X."/>
            <person name="Yin X."/>
            <person name="Woodcroft B.J."/>
            <person name="Tyson G.W."/>
            <person name="Hugenholtz P."/>
            <person name="Polz M.F."/>
            <person name="Zhang T."/>
        </authorList>
    </citation>
    <scope>NUCLEOTIDE SEQUENCE</scope>
    <source>
        <strain evidence="11">HKST-UBA01</strain>
    </source>
</reference>
<keyword evidence="9 11" id="KW-0456">Lyase</keyword>
<dbReference type="InterPro" id="IPR006638">
    <property type="entry name" value="Elp3/MiaA/NifB-like_rSAM"/>
</dbReference>
<name>A0A956M2D9_UNCEI</name>
<dbReference type="SFLD" id="SFLDS00029">
    <property type="entry name" value="Radical_SAM"/>
    <property type="match status" value="1"/>
</dbReference>
<dbReference type="CDD" id="cd21117">
    <property type="entry name" value="Twitch_MoaA"/>
    <property type="match status" value="1"/>
</dbReference>
<dbReference type="PANTHER" id="PTHR22960">
    <property type="entry name" value="MOLYBDOPTERIN COFACTOR SYNTHESIS PROTEIN A"/>
    <property type="match status" value="1"/>
</dbReference>
<dbReference type="EMBL" id="JAGQHR010000898">
    <property type="protein sequence ID" value="MCA9729916.1"/>
    <property type="molecule type" value="Genomic_DNA"/>
</dbReference>
<dbReference type="CDD" id="cd01335">
    <property type="entry name" value="Radical_SAM"/>
    <property type="match status" value="1"/>
</dbReference>
<evidence type="ECO:0000256" key="6">
    <source>
        <dbReference type="ARBA" id="ARBA00023014"/>
    </source>
</evidence>
<protein>
    <submittedName>
        <fullName evidence="11">GTP 3',8-cyclase MoaA</fullName>
        <ecNumber evidence="11">4.1.99.22</ecNumber>
    </submittedName>
</protein>
<evidence type="ECO:0000313" key="12">
    <source>
        <dbReference type="Proteomes" id="UP000697710"/>
    </source>
</evidence>
<dbReference type="SFLD" id="SFLDG01067">
    <property type="entry name" value="SPASM/twitch_domain_containing"/>
    <property type="match status" value="1"/>
</dbReference>
<keyword evidence="8" id="KW-0501">Molybdenum cofactor biosynthesis</keyword>
<dbReference type="InterPro" id="IPR013483">
    <property type="entry name" value="MoaA"/>
</dbReference>
<dbReference type="SFLD" id="SFLDG01386">
    <property type="entry name" value="main_SPASM_domain-containing"/>
    <property type="match status" value="1"/>
</dbReference>
<reference evidence="11" key="1">
    <citation type="submission" date="2020-04" db="EMBL/GenBank/DDBJ databases">
        <authorList>
            <person name="Zhang T."/>
        </authorList>
    </citation>
    <scope>NUCLEOTIDE SEQUENCE</scope>
    <source>
        <strain evidence="11">HKST-UBA01</strain>
    </source>
</reference>
<keyword evidence="2" id="KW-0949">S-adenosyl-L-methionine</keyword>
<dbReference type="Proteomes" id="UP000697710">
    <property type="component" value="Unassembled WGS sequence"/>
</dbReference>
<evidence type="ECO:0000313" key="11">
    <source>
        <dbReference type="EMBL" id="MCA9729916.1"/>
    </source>
</evidence>
<evidence type="ECO:0000256" key="8">
    <source>
        <dbReference type="ARBA" id="ARBA00023150"/>
    </source>
</evidence>
<dbReference type="SMART" id="SM00729">
    <property type="entry name" value="Elp3"/>
    <property type="match status" value="1"/>
</dbReference>
<keyword evidence="6" id="KW-0411">Iron-sulfur</keyword>
<dbReference type="GO" id="GO:0061798">
    <property type="term" value="F:GTP 3',8'-cyclase activity"/>
    <property type="evidence" value="ECO:0007669"/>
    <property type="project" value="UniProtKB-EC"/>
</dbReference>
<evidence type="ECO:0000259" key="10">
    <source>
        <dbReference type="PROSITE" id="PS51918"/>
    </source>
</evidence>
<dbReference type="InterPro" id="IPR013785">
    <property type="entry name" value="Aldolase_TIM"/>
</dbReference>
<dbReference type="Pfam" id="PF06463">
    <property type="entry name" value="Mob_synth_C"/>
    <property type="match status" value="1"/>
</dbReference>
<dbReference type="GO" id="GO:0046872">
    <property type="term" value="F:metal ion binding"/>
    <property type="evidence" value="ECO:0007669"/>
    <property type="project" value="UniProtKB-KW"/>
</dbReference>
<dbReference type="Pfam" id="PF04055">
    <property type="entry name" value="Radical_SAM"/>
    <property type="match status" value="1"/>
</dbReference>
<dbReference type="Gene3D" id="3.20.20.70">
    <property type="entry name" value="Aldolase class I"/>
    <property type="match status" value="1"/>
</dbReference>
<dbReference type="NCBIfam" id="TIGR02666">
    <property type="entry name" value="moaA"/>
    <property type="match status" value="1"/>
</dbReference>
<dbReference type="GO" id="GO:0005525">
    <property type="term" value="F:GTP binding"/>
    <property type="evidence" value="ECO:0007669"/>
    <property type="project" value="UniProtKB-KW"/>
</dbReference>
<dbReference type="PROSITE" id="PS51918">
    <property type="entry name" value="RADICAL_SAM"/>
    <property type="match status" value="1"/>
</dbReference>
<dbReference type="InterPro" id="IPR010505">
    <property type="entry name" value="MoaA_twitch"/>
</dbReference>